<dbReference type="Proteomes" id="UP000659767">
    <property type="component" value="Unassembled WGS sequence"/>
</dbReference>
<dbReference type="Pfam" id="PF00144">
    <property type="entry name" value="Beta-lactamase"/>
    <property type="match status" value="1"/>
</dbReference>
<feature type="signal peptide" evidence="1">
    <location>
        <begin position="1"/>
        <end position="19"/>
    </location>
</feature>
<dbReference type="PANTHER" id="PTHR46825">
    <property type="entry name" value="D-ALANYL-D-ALANINE-CARBOXYPEPTIDASE/ENDOPEPTIDASE AMPH"/>
    <property type="match status" value="1"/>
</dbReference>
<reference evidence="4" key="1">
    <citation type="journal article" date="2019" name="Int. J. Syst. Evol. Microbiol.">
        <title>The Global Catalogue of Microorganisms (GCM) 10K type strain sequencing project: providing services to taxonomists for standard genome sequencing and annotation.</title>
        <authorList>
            <consortium name="The Broad Institute Genomics Platform"/>
            <consortium name="The Broad Institute Genome Sequencing Center for Infectious Disease"/>
            <person name="Wu L."/>
            <person name="Ma J."/>
        </authorList>
    </citation>
    <scope>NUCLEOTIDE SEQUENCE [LARGE SCALE GENOMIC DNA]</scope>
    <source>
        <strain evidence="4">JCM 4350</strain>
    </source>
</reference>
<dbReference type="SUPFAM" id="SSF56601">
    <property type="entry name" value="beta-lactamase/transpeptidase-like"/>
    <property type="match status" value="1"/>
</dbReference>
<comment type="caution">
    <text evidence="3">The sequence shown here is derived from an EMBL/GenBank/DDBJ whole genome shotgun (WGS) entry which is preliminary data.</text>
</comment>
<keyword evidence="4" id="KW-1185">Reference proteome</keyword>
<keyword evidence="3" id="KW-0378">Hydrolase</keyword>
<evidence type="ECO:0000313" key="3">
    <source>
        <dbReference type="EMBL" id="GGS67413.1"/>
    </source>
</evidence>
<dbReference type="Gene3D" id="3.40.710.10">
    <property type="entry name" value="DD-peptidase/beta-lactamase superfamily"/>
    <property type="match status" value="1"/>
</dbReference>
<sequence>MAAVMAAALAVVGTLPASAASQGRGPGGAVQQGLDRLVHDDRYPAALAATVGRDGRTRHYTSGVADLRTGAKVPVDGQVRAGSNTKTFVATVVLQLVGEGKVALDDPVEDYLPNLVRGEGIDGNDITVRQLLQHTSGLPNYTDYMTEEDLAGEGRHTYVQPRALLDMAFAHKADFAPGTSWMYSNTNYILAGLIIEKVTRRPLAEQVTHRVIDRIGLRHTYFPGVGEERIRKAHPKGYFAAKPGAPLKDVTELDPSWGWAAGQMVSTPGDLNRFLTALLGGKLLAPAQLAEMRTTVEIGDSDFDDSGVRFGLGLTSTPLSCGGLMWGHGGDIPGYATRPAATDDGRAASIAVTANRAPTERGPGHVDALLDTALCT</sequence>
<dbReference type="GO" id="GO:0016787">
    <property type="term" value="F:hydrolase activity"/>
    <property type="evidence" value="ECO:0007669"/>
    <property type="project" value="UniProtKB-KW"/>
</dbReference>
<gene>
    <name evidence="3" type="ORF">GCM10010253_47870</name>
</gene>
<evidence type="ECO:0000259" key="2">
    <source>
        <dbReference type="Pfam" id="PF00144"/>
    </source>
</evidence>
<feature type="domain" description="Beta-lactamase-related" evidence="2">
    <location>
        <begin position="46"/>
        <end position="365"/>
    </location>
</feature>
<dbReference type="InterPro" id="IPR050491">
    <property type="entry name" value="AmpC-like"/>
</dbReference>
<dbReference type="InterPro" id="IPR001466">
    <property type="entry name" value="Beta-lactam-related"/>
</dbReference>
<accession>A0ABQ2TG78</accession>
<keyword evidence="1" id="KW-0732">Signal</keyword>
<evidence type="ECO:0000313" key="4">
    <source>
        <dbReference type="Proteomes" id="UP000659767"/>
    </source>
</evidence>
<feature type="chain" id="PRO_5045472926" evidence="1">
    <location>
        <begin position="20"/>
        <end position="376"/>
    </location>
</feature>
<proteinExistence type="predicted"/>
<organism evidence="3 4">
    <name type="scientific">Streptomyces badius</name>
    <dbReference type="NCBI Taxonomy" id="1941"/>
    <lineage>
        <taxon>Bacteria</taxon>
        <taxon>Bacillati</taxon>
        <taxon>Actinomycetota</taxon>
        <taxon>Actinomycetes</taxon>
        <taxon>Kitasatosporales</taxon>
        <taxon>Streptomycetaceae</taxon>
        <taxon>Streptomyces</taxon>
    </lineage>
</organism>
<evidence type="ECO:0000256" key="1">
    <source>
        <dbReference type="SAM" id="SignalP"/>
    </source>
</evidence>
<protein>
    <submittedName>
        <fullName evidence="3">Serine hydrolase</fullName>
    </submittedName>
</protein>
<dbReference type="PANTHER" id="PTHR46825:SF7">
    <property type="entry name" value="D-ALANYL-D-ALANINE CARBOXYPEPTIDASE"/>
    <property type="match status" value="1"/>
</dbReference>
<dbReference type="EMBL" id="BMSZ01000014">
    <property type="protein sequence ID" value="GGS67413.1"/>
    <property type="molecule type" value="Genomic_DNA"/>
</dbReference>
<name>A0ABQ2TG78_STRBA</name>
<dbReference type="InterPro" id="IPR012338">
    <property type="entry name" value="Beta-lactam/transpept-like"/>
</dbReference>